<evidence type="ECO:0000313" key="2">
    <source>
        <dbReference type="EMBL" id="DAD17913.1"/>
    </source>
</evidence>
<dbReference type="InterPro" id="IPR036163">
    <property type="entry name" value="HMA_dom_sf"/>
</dbReference>
<evidence type="ECO:0000313" key="3">
    <source>
        <dbReference type="Proteomes" id="UP000607653"/>
    </source>
</evidence>
<dbReference type="Gene3D" id="3.30.70.100">
    <property type="match status" value="1"/>
</dbReference>
<name>A0A822XE30_NELNU</name>
<dbReference type="AlphaFoldDB" id="A0A822XE30"/>
<gene>
    <name evidence="2" type="ORF">HUJ06_019376</name>
</gene>
<dbReference type="SUPFAM" id="SSF55008">
    <property type="entry name" value="HMA, heavy metal-associated domain"/>
    <property type="match status" value="1"/>
</dbReference>
<keyword evidence="3" id="KW-1185">Reference proteome</keyword>
<accession>A0A822XE30</accession>
<proteinExistence type="predicted"/>
<reference evidence="2 3" key="1">
    <citation type="journal article" date="2020" name="Mol. Biol. Evol.">
        <title>Distinct Expression and Methylation Patterns for Genes with Different Fates following a Single Whole-Genome Duplication in Flowering Plants.</title>
        <authorList>
            <person name="Shi T."/>
            <person name="Rahmani R.S."/>
            <person name="Gugger P.F."/>
            <person name="Wang M."/>
            <person name="Li H."/>
            <person name="Zhang Y."/>
            <person name="Li Z."/>
            <person name="Wang Q."/>
            <person name="Van de Peer Y."/>
            <person name="Marchal K."/>
            <person name="Chen J."/>
        </authorList>
    </citation>
    <scope>NUCLEOTIDE SEQUENCE [LARGE SCALE GENOMIC DNA]</scope>
    <source>
        <tissue evidence="2">Leaf</tissue>
    </source>
</reference>
<dbReference type="Proteomes" id="UP000607653">
    <property type="component" value="Unassembled WGS sequence"/>
</dbReference>
<sequence>MHCEGFAMKVKRSIKGFEGIEDVKGDSGNNNLAVVGKIDPLKI</sequence>
<dbReference type="InterPro" id="IPR044594">
    <property type="entry name" value="HIPP01/3/5/6"/>
</dbReference>
<dbReference type="PANTHER" id="PTHR46413">
    <property type="entry name" value="HEAVY METAL-ASSOCIATED ISOPRENYLATED PLANT PROTEIN 6"/>
    <property type="match status" value="1"/>
</dbReference>
<dbReference type="PROSITE" id="PS50846">
    <property type="entry name" value="HMA_2"/>
    <property type="match status" value="1"/>
</dbReference>
<dbReference type="InterPro" id="IPR006121">
    <property type="entry name" value="HMA_dom"/>
</dbReference>
<protein>
    <recommendedName>
        <fullName evidence="1">HMA domain-containing protein</fullName>
    </recommendedName>
</protein>
<organism evidence="2 3">
    <name type="scientific">Nelumbo nucifera</name>
    <name type="common">Sacred lotus</name>
    <dbReference type="NCBI Taxonomy" id="4432"/>
    <lineage>
        <taxon>Eukaryota</taxon>
        <taxon>Viridiplantae</taxon>
        <taxon>Streptophyta</taxon>
        <taxon>Embryophyta</taxon>
        <taxon>Tracheophyta</taxon>
        <taxon>Spermatophyta</taxon>
        <taxon>Magnoliopsida</taxon>
        <taxon>Proteales</taxon>
        <taxon>Nelumbonaceae</taxon>
        <taxon>Nelumbo</taxon>
    </lineage>
</organism>
<comment type="caution">
    <text evidence="2">The sequence shown here is derived from an EMBL/GenBank/DDBJ whole genome shotgun (WGS) entry which is preliminary data.</text>
</comment>
<dbReference type="EMBL" id="DUZY01000001">
    <property type="protein sequence ID" value="DAD17913.1"/>
    <property type="molecule type" value="Genomic_DNA"/>
</dbReference>
<feature type="domain" description="HMA" evidence="1">
    <location>
        <begin position="1"/>
        <end position="43"/>
    </location>
</feature>
<dbReference type="PANTHER" id="PTHR46413:SF1">
    <property type="entry name" value="HEAVY METAL-ASSOCIATED ISOPRENYLATED PLANT PROTEIN 6"/>
    <property type="match status" value="1"/>
</dbReference>
<dbReference type="GO" id="GO:0046872">
    <property type="term" value="F:metal ion binding"/>
    <property type="evidence" value="ECO:0007669"/>
    <property type="project" value="InterPro"/>
</dbReference>
<evidence type="ECO:0000259" key="1">
    <source>
        <dbReference type="PROSITE" id="PS50846"/>
    </source>
</evidence>
<dbReference type="Pfam" id="PF00403">
    <property type="entry name" value="HMA"/>
    <property type="match status" value="1"/>
</dbReference>